<dbReference type="EMBL" id="CP143811">
    <property type="protein sequence ID" value="WVO22445.1"/>
    <property type="molecule type" value="Genomic_DNA"/>
</dbReference>
<evidence type="ECO:0008006" key="4">
    <source>
        <dbReference type="Google" id="ProtNLM"/>
    </source>
</evidence>
<gene>
    <name evidence="2" type="ORF">IAS62_003775</name>
</gene>
<evidence type="ECO:0000256" key="1">
    <source>
        <dbReference type="SAM" id="MobiDB-lite"/>
    </source>
</evidence>
<protein>
    <recommendedName>
        <fullName evidence="4">Anaphase-promoting complex subunit 15</fullName>
    </recommendedName>
</protein>
<dbReference type="Proteomes" id="UP001432216">
    <property type="component" value="Chromosome 6"/>
</dbReference>
<feature type="compositionally biased region" description="Acidic residues" evidence="1">
    <location>
        <begin position="162"/>
        <end position="192"/>
    </location>
</feature>
<feature type="region of interest" description="Disordered" evidence="1">
    <location>
        <begin position="129"/>
        <end position="212"/>
    </location>
</feature>
<evidence type="ECO:0000313" key="2">
    <source>
        <dbReference type="EMBL" id="WVO22445.1"/>
    </source>
</evidence>
<dbReference type="GeneID" id="89990547"/>
<sequence>MILDIPTQFPSLQPSTLYSFSPYPLSPRKHLNHTLLHPPKDPLQPPYQLAGPNSSSVRGVAYCKERDEAKKLMKRAERRVLMGNNPAGMMLGREDEEVTLEEDVLEDEQMNINMFGHRFLLPFGRRQTQMEMDSAPSPSPSEPDHDHRQEDNSMAMPANTLPDEEDDEEHGQDLDASIEDMDDSGEYDDYGDGAESMEVRDLDGDMEGMDEE</sequence>
<keyword evidence="3" id="KW-1185">Reference proteome</keyword>
<evidence type="ECO:0000313" key="3">
    <source>
        <dbReference type="Proteomes" id="UP001432216"/>
    </source>
</evidence>
<organism evidence="2 3">
    <name type="scientific">Cryptococcus decagattii</name>
    <dbReference type="NCBI Taxonomy" id="1859122"/>
    <lineage>
        <taxon>Eukaryota</taxon>
        <taxon>Fungi</taxon>
        <taxon>Dikarya</taxon>
        <taxon>Basidiomycota</taxon>
        <taxon>Agaricomycotina</taxon>
        <taxon>Tremellomycetes</taxon>
        <taxon>Tremellales</taxon>
        <taxon>Cryptococcaceae</taxon>
        <taxon>Cryptococcus</taxon>
        <taxon>Cryptococcus gattii species complex</taxon>
    </lineage>
</organism>
<accession>A0ABZ2AV88</accession>
<name>A0ABZ2AV88_9TREE</name>
<reference evidence="2 3" key="1">
    <citation type="submission" date="2024-01" db="EMBL/GenBank/DDBJ databases">
        <title>Comparative genomics of Cryptococcus and Kwoniella reveals pathogenesis evolution and contrasting modes of karyotype evolution via chromosome fusion or intercentromeric recombination.</title>
        <authorList>
            <person name="Coelho M.A."/>
            <person name="David-Palma M."/>
            <person name="Shea T."/>
            <person name="Bowers K."/>
            <person name="McGinley-Smith S."/>
            <person name="Mohammad A.W."/>
            <person name="Gnirke A."/>
            <person name="Yurkov A.M."/>
            <person name="Nowrousian M."/>
            <person name="Sun S."/>
            <person name="Cuomo C.A."/>
            <person name="Heitman J."/>
        </authorList>
    </citation>
    <scope>NUCLEOTIDE SEQUENCE [LARGE SCALE GENOMIC DNA]</scope>
    <source>
        <strain evidence="2 3">7685027</strain>
    </source>
</reference>
<proteinExistence type="predicted"/>
<feature type="compositionally biased region" description="Basic and acidic residues" evidence="1">
    <location>
        <begin position="142"/>
        <end position="151"/>
    </location>
</feature>
<dbReference type="RefSeq" id="XP_064721684.1">
    <property type="nucleotide sequence ID" value="XM_064865612.1"/>
</dbReference>